<dbReference type="PRINTS" id="PR00421">
    <property type="entry name" value="THIOREDOXIN"/>
</dbReference>
<evidence type="ECO:0000256" key="2">
    <source>
        <dbReference type="ARBA" id="ARBA00022729"/>
    </source>
</evidence>
<comment type="similarity">
    <text evidence="1">Belongs to the protein disulfide isomerase family.</text>
</comment>
<dbReference type="PROSITE" id="PS00194">
    <property type="entry name" value="THIOREDOXIN_1"/>
    <property type="match status" value="1"/>
</dbReference>
<comment type="caution">
    <text evidence="6">The sequence shown here is derived from an EMBL/GenBank/DDBJ whole genome shotgun (WGS) entry which is preliminary data.</text>
</comment>
<protein>
    <recommendedName>
        <fullName evidence="5">Thioredoxin domain-containing protein</fullName>
    </recommendedName>
</protein>
<evidence type="ECO:0000256" key="3">
    <source>
        <dbReference type="SAM" id="Coils"/>
    </source>
</evidence>
<evidence type="ECO:0000313" key="6">
    <source>
        <dbReference type="EMBL" id="KAL3797602.1"/>
    </source>
</evidence>
<dbReference type="PANTHER" id="PTHR45672">
    <property type="entry name" value="PROTEIN DISULFIDE-ISOMERASE C17H9.14C-RELATED"/>
    <property type="match status" value="1"/>
</dbReference>
<dbReference type="GO" id="GO:0005737">
    <property type="term" value="C:cytoplasm"/>
    <property type="evidence" value="ECO:0007669"/>
    <property type="project" value="UniProtKB-ARBA"/>
</dbReference>
<dbReference type="GO" id="GO:0012505">
    <property type="term" value="C:endomembrane system"/>
    <property type="evidence" value="ECO:0007669"/>
    <property type="project" value="UniProtKB-ARBA"/>
</dbReference>
<dbReference type="EMBL" id="JALLAZ020000343">
    <property type="protein sequence ID" value="KAL3797602.1"/>
    <property type="molecule type" value="Genomic_DNA"/>
</dbReference>
<evidence type="ECO:0000256" key="4">
    <source>
        <dbReference type="SAM" id="SignalP"/>
    </source>
</evidence>
<keyword evidence="2 4" id="KW-0732">Signal</keyword>
<accession>A0ABD3QBY2</accession>
<dbReference type="InterPro" id="IPR051063">
    <property type="entry name" value="PDI"/>
</dbReference>
<dbReference type="InterPro" id="IPR013766">
    <property type="entry name" value="Thioredoxin_domain"/>
</dbReference>
<dbReference type="AlphaFoldDB" id="A0ABD3QBY2"/>
<dbReference type="Gene3D" id="3.40.30.10">
    <property type="entry name" value="Glutaredoxin"/>
    <property type="match status" value="1"/>
</dbReference>
<evidence type="ECO:0000313" key="7">
    <source>
        <dbReference type="Proteomes" id="UP001530315"/>
    </source>
</evidence>
<dbReference type="InterPro" id="IPR036249">
    <property type="entry name" value="Thioredoxin-like_sf"/>
</dbReference>
<keyword evidence="3" id="KW-0175">Coiled coil</keyword>
<feature type="signal peptide" evidence="4">
    <location>
        <begin position="1"/>
        <end position="17"/>
    </location>
</feature>
<dbReference type="Pfam" id="PF00085">
    <property type="entry name" value="Thioredoxin"/>
    <property type="match status" value="1"/>
</dbReference>
<feature type="coiled-coil region" evidence="3">
    <location>
        <begin position="148"/>
        <end position="193"/>
    </location>
</feature>
<dbReference type="InterPro" id="IPR017937">
    <property type="entry name" value="Thioredoxin_CS"/>
</dbReference>
<organism evidence="6 7">
    <name type="scientific">Stephanodiscus triporus</name>
    <dbReference type="NCBI Taxonomy" id="2934178"/>
    <lineage>
        <taxon>Eukaryota</taxon>
        <taxon>Sar</taxon>
        <taxon>Stramenopiles</taxon>
        <taxon>Ochrophyta</taxon>
        <taxon>Bacillariophyta</taxon>
        <taxon>Coscinodiscophyceae</taxon>
        <taxon>Thalassiosirophycidae</taxon>
        <taxon>Stephanodiscales</taxon>
        <taxon>Stephanodiscaceae</taxon>
        <taxon>Stephanodiscus</taxon>
    </lineage>
</organism>
<evidence type="ECO:0000256" key="1">
    <source>
        <dbReference type="ARBA" id="ARBA00006347"/>
    </source>
</evidence>
<keyword evidence="7" id="KW-1185">Reference proteome</keyword>
<evidence type="ECO:0000259" key="5">
    <source>
        <dbReference type="PROSITE" id="PS51352"/>
    </source>
</evidence>
<reference evidence="6 7" key="1">
    <citation type="submission" date="2024-10" db="EMBL/GenBank/DDBJ databases">
        <title>Updated reference genomes for cyclostephanoid diatoms.</title>
        <authorList>
            <person name="Roberts W.R."/>
            <person name="Alverson A.J."/>
        </authorList>
    </citation>
    <scope>NUCLEOTIDE SEQUENCE [LARGE SCALE GENOMIC DNA]</scope>
    <source>
        <strain evidence="6 7">AJA276-08</strain>
    </source>
</reference>
<dbReference type="PROSITE" id="PS51352">
    <property type="entry name" value="THIOREDOXIN_2"/>
    <property type="match status" value="1"/>
</dbReference>
<feature type="domain" description="Thioredoxin" evidence="5">
    <location>
        <begin position="1"/>
        <end position="121"/>
    </location>
</feature>
<name>A0ABD3QBY2_9STRA</name>
<dbReference type="Proteomes" id="UP001530315">
    <property type="component" value="Unassembled WGS sequence"/>
</dbReference>
<sequence length="218" mass="24164">MIRQAAFLALMAASSAAIELTPENFYKETDGKTVFIKFFAPWCGHCKAIKPDWDKLIADFEGSSDKMVADVDCTAEGEPLCSEFGIQGFPTLKWGDPSDLQDYNGGRSYEDLKQFADENLKPQCTIKNVDLCDDEKKALIEKYQGMSVEELSAEAEKEEGKMKAAEKNFEEEVEKLQAKYEQLSKEKDDAIAGIKGAGLGLLKSVLRSKEAPAPKDEL</sequence>
<feature type="chain" id="PRO_5044785062" description="Thioredoxin domain-containing protein" evidence="4">
    <location>
        <begin position="18"/>
        <end position="218"/>
    </location>
</feature>
<gene>
    <name evidence="6" type="ORF">ACHAW5_003321</name>
</gene>
<dbReference type="SUPFAM" id="SSF52833">
    <property type="entry name" value="Thioredoxin-like"/>
    <property type="match status" value="1"/>
</dbReference>
<dbReference type="PANTHER" id="PTHR45672:SF3">
    <property type="entry name" value="THIOREDOXIN DOMAIN-CONTAINING PROTEIN 5"/>
    <property type="match status" value="1"/>
</dbReference>
<proteinExistence type="inferred from homology"/>